<protein>
    <submittedName>
        <fullName evidence="1">Ribbon-helix-helix domain-containing protein</fullName>
    </submittedName>
</protein>
<sequence>MAPTIAVSEELLEQIDGHLGEGESREEFIAELLHYYESQGTALWEGYGGPP</sequence>
<organism evidence="1 2">
    <name type="scientific">Haloarcula onubensis</name>
    <dbReference type="NCBI Taxonomy" id="2950539"/>
    <lineage>
        <taxon>Archaea</taxon>
        <taxon>Methanobacteriati</taxon>
        <taxon>Methanobacteriota</taxon>
        <taxon>Stenosarchaea group</taxon>
        <taxon>Halobacteria</taxon>
        <taxon>Halobacteriales</taxon>
        <taxon>Haloarculaceae</taxon>
        <taxon>Haloarcula</taxon>
    </lineage>
</organism>
<gene>
    <name evidence="1" type="ORF">NDI86_03040</name>
</gene>
<keyword evidence="2" id="KW-1185">Reference proteome</keyword>
<evidence type="ECO:0000313" key="2">
    <source>
        <dbReference type="Proteomes" id="UP001268864"/>
    </source>
</evidence>
<dbReference type="RefSeq" id="WP_310898920.1">
    <property type="nucleotide sequence ID" value="NZ_JAMQOS010000001.1"/>
</dbReference>
<comment type="caution">
    <text evidence="1">The sequence shown here is derived from an EMBL/GenBank/DDBJ whole genome shotgun (WGS) entry which is preliminary data.</text>
</comment>
<proteinExistence type="predicted"/>
<dbReference type="Proteomes" id="UP001268864">
    <property type="component" value="Unassembled WGS sequence"/>
</dbReference>
<evidence type="ECO:0000313" key="1">
    <source>
        <dbReference type="EMBL" id="MDS0281082.1"/>
    </source>
</evidence>
<name>A0ABU2FK21_9EURY</name>
<dbReference type="EMBL" id="JAMQOS010000001">
    <property type="protein sequence ID" value="MDS0281082.1"/>
    <property type="molecule type" value="Genomic_DNA"/>
</dbReference>
<dbReference type="InterPro" id="IPR055979">
    <property type="entry name" value="DUF7557"/>
</dbReference>
<accession>A0ABU2FK21</accession>
<dbReference type="Pfam" id="PF24434">
    <property type="entry name" value="DUF7557"/>
    <property type="match status" value="1"/>
</dbReference>
<reference evidence="1 2" key="1">
    <citation type="submission" date="2022-06" db="EMBL/GenBank/DDBJ databases">
        <title>Halomicroarcula sp. a new haloarchaeum isolate from saline soil.</title>
        <authorList>
            <person name="Strakova D."/>
            <person name="Galisteo C."/>
            <person name="Sanchez-Porro C."/>
            <person name="Ventosa A."/>
        </authorList>
    </citation>
    <scope>NUCLEOTIDE SEQUENCE [LARGE SCALE GENOMIC DNA]</scope>
    <source>
        <strain evidence="1 2">S3CR25-11</strain>
    </source>
</reference>